<keyword evidence="3" id="KW-0539">Nucleus</keyword>
<accession>A0A8T9C9C2</accession>
<gene>
    <name evidence="5" type="primary">Nrde2</name>
    <name evidence="5" type="ORF">LSUE1_G003182</name>
</gene>
<dbReference type="Gene3D" id="1.25.40.10">
    <property type="entry name" value="Tetratricopeptide repeat domain"/>
    <property type="match status" value="1"/>
</dbReference>
<dbReference type="PANTHER" id="PTHR13471:SF0">
    <property type="entry name" value="NUCLEAR EXOSOME REGULATOR NRDE2"/>
    <property type="match status" value="1"/>
</dbReference>
<comment type="similarity">
    <text evidence="2">Belongs to the NRDE2 family.</text>
</comment>
<feature type="compositionally biased region" description="Basic residues" evidence="4">
    <location>
        <begin position="41"/>
        <end position="59"/>
    </location>
</feature>
<dbReference type="InterPro" id="IPR011990">
    <property type="entry name" value="TPR-like_helical_dom_sf"/>
</dbReference>
<feature type="region of interest" description="Disordered" evidence="4">
    <location>
        <begin position="1"/>
        <end position="91"/>
    </location>
</feature>
<feature type="compositionally biased region" description="Low complexity" evidence="4">
    <location>
        <begin position="258"/>
        <end position="268"/>
    </location>
</feature>
<evidence type="ECO:0000256" key="3">
    <source>
        <dbReference type="ARBA" id="ARBA00023242"/>
    </source>
</evidence>
<dbReference type="PANTHER" id="PTHR13471">
    <property type="entry name" value="TETRATRICOPEPTIDE-LIKE HELICAL"/>
    <property type="match status" value="1"/>
</dbReference>
<comment type="subcellular location">
    <subcellularLocation>
        <location evidence="1">Nucleus</location>
    </subcellularLocation>
</comment>
<evidence type="ECO:0000256" key="1">
    <source>
        <dbReference type="ARBA" id="ARBA00004123"/>
    </source>
</evidence>
<dbReference type="GO" id="GO:0031048">
    <property type="term" value="P:regulatory ncRNA-mediated heterochromatin formation"/>
    <property type="evidence" value="ECO:0007669"/>
    <property type="project" value="TreeGrafter"/>
</dbReference>
<organism evidence="5 6">
    <name type="scientific">Lachnellula suecica</name>
    <dbReference type="NCBI Taxonomy" id="602035"/>
    <lineage>
        <taxon>Eukaryota</taxon>
        <taxon>Fungi</taxon>
        <taxon>Dikarya</taxon>
        <taxon>Ascomycota</taxon>
        <taxon>Pezizomycotina</taxon>
        <taxon>Leotiomycetes</taxon>
        <taxon>Helotiales</taxon>
        <taxon>Lachnaceae</taxon>
        <taxon>Lachnellula</taxon>
    </lineage>
</organism>
<feature type="region of interest" description="Disordered" evidence="4">
    <location>
        <begin position="197"/>
        <end position="288"/>
    </location>
</feature>
<dbReference type="GO" id="GO:0071013">
    <property type="term" value="C:catalytic step 2 spliceosome"/>
    <property type="evidence" value="ECO:0007669"/>
    <property type="project" value="TreeGrafter"/>
</dbReference>
<protein>
    <submittedName>
        <fullName evidence="5">Protein NRDE2-like protein</fullName>
    </submittedName>
</protein>
<dbReference type="InterPro" id="IPR013633">
    <property type="entry name" value="NRDE-2"/>
</dbReference>
<feature type="compositionally biased region" description="Basic and acidic residues" evidence="4">
    <location>
        <begin position="79"/>
        <end position="88"/>
    </location>
</feature>
<evidence type="ECO:0000313" key="5">
    <source>
        <dbReference type="EMBL" id="TVY82315.1"/>
    </source>
</evidence>
<dbReference type="GO" id="GO:1902369">
    <property type="term" value="P:negative regulation of RNA catabolic process"/>
    <property type="evidence" value="ECO:0007669"/>
    <property type="project" value="TreeGrafter"/>
</dbReference>
<comment type="caution">
    <text evidence="5">The sequence shown here is derived from an EMBL/GenBank/DDBJ whole genome shotgun (WGS) entry which is preliminary data.</text>
</comment>
<dbReference type="Pfam" id="PF08424">
    <property type="entry name" value="NRDE-2"/>
    <property type="match status" value="1"/>
</dbReference>
<dbReference type="OrthoDB" id="297219at2759"/>
<dbReference type="AlphaFoldDB" id="A0A8T9C9C2"/>
<proteinExistence type="inferred from homology"/>
<feature type="compositionally biased region" description="Basic and acidic residues" evidence="4">
    <location>
        <begin position="24"/>
        <end position="40"/>
    </location>
</feature>
<dbReference type="Proteomes" id="UP000469558">
    <property type="component" value="Unassembled WGS sequence"/>
</dbReference>
<dbReference type="EMBL" id="QGMK01000338">
    <property type="protein sequence ID" value="TVY82315.1"/>
    <property type="molecule type" value="Genomic_DNA"/>
</dbReference>
<sequence>MSEPKAIPKFGSFRPKVTPPVNDQENKSSSREKADAGEKEKKKHSHRHHRHRSRSRERHHQTTEAEASHLSSSKRGRSRSRERDHQVIEAKFFQPPKGTREESPDLFFIDRKGDEKNIAYGSIHRYSVPAFYRIGAGNVLGAPTNLKINRNYGDEKEIVLNDWRNSISSSREKYIFSRVAREKPRLLKIRPEHVARNAEDSSEDFVSLNQARGKKRKRTGQDGGESSASENDETHYRSIHGKSKPKNQPEDEGLQYATESESSGSETGFKLDSDAPGRQRNVQLGQKVEQDPRDIDAWLALIEHQDTLLRGQDDRRRITNAEIRSTADIKIHMYEKALEKAGSLKDRERLLLGLMAEGSKIWEAKTQSDRWEQISKDNIDSLMLWKSFLNFKQATFSTFLYEQTRDICLRRMKLLSKAASTASSDTINSIYQQILYVLLRLTFLMRESGYSELSVAIWQGLLEVNFRAPKNVCSKEESLRQFGTFWESEVGRIGDDDARGWRHFVENQVVPETDALVAEMDGTLDNANLFQSWAASERSRCKDSLLPARTMDDVVEDDPFRVILFSDVEDFLVILPPNSEQLQKSLLDGFLIFCRLPPLSAIGQPAQDKLTDAFVRDELLELSSTWISSAYKQKARDGSDEFDISSTLDAPISAFQSSPDTIFATSHWFKNIRAWRELYDGDPSPVCYKWVRNTLNQLTQAYFREDLTEYYLAFEWRNEPDTIKKISKSVLKQHPSSLKLYNSYAMIEWTRGNKDAANGVLSAALNMSNSMSENDKRDSILLWKTWIWARLEDLDKASALQHLLSIVDVLPIPQFAHLRRLFLRLGNTLYQISEAQGDIATALLCYTSLSNIFIDRNLSGIPSHELLLQSAARLLFHHARIGPFRPAFLREHLSNFITLFPKNTIFLSLYTWNEARLRIDNRVRNILLSTVLTPENDSLTSRLFAIYYEINHGTIHSARSAFEHALSTPASQSSAGLWKFYIIYSLETPQFHSHAKDIWYRALRACPWAKELYIFGFEKLSGGLVSFEELKRTWRVMGEKELRVHVDLEDSFEEIAELEQSEKGHKRLGFRGAS</sequence>
<evidence type="ECO:0000256" key="2">
    <source>
        <dbReference type="ARBA" id="ARBA00009265"/>
    </source>
</evidence>
<evidence type="ECO:0000256" key="4">
    <source>
        <dbReference type="SAM" id="MobiDB-lite"/>
    </source>
</evidence>
<reference evidence="5 6" key="1">
    <citation type="submission" date="2018-05" db="EMBL/GenBank/DDBJ databases">
        <title>Genome sequencing and assembly of the regulated plant pathogen Lachnellula willkommii and related sister species for the development of diagnostic species identification markers.</title>
        <authorList>
            <person name="Giroux E."/>
            <person name="Bilodeau G."/>
        </authorList>
    </citation>
    <scope>NUCLEOTIDE SEQUENCE [LARGE SCALE GENOMIC DNA]</scope>
    <source>
        <strain evidence="5 6">CBS 268.59</strain>
    </source>
</reference>
<keyword evidence="6" id="KW-1185">Reference proteome</keyword>
<name>A0A8T9C9C2_9HELO</name>
<evidence type="ECO:0000313" key="6">
    <source>
        <dbReference type="Proteomes" id="UP000469558"/>
    </source>
</evidence>